<dbReference type="eggNOG" id="COG3832">
    <property type="taxonomic scope" value="Bacteria"/>
</dbReference>
<name>S5V7A1_STRC3</name>
<sequence length="168" mass="18052">MSGSIEQGISQTHGNTHILHFVVRIPVRAEDIWAAVATPEGLGGWCTAVDVLEPRLDGLVTLRGLGTGRVTAWDVDRVAEYTVEDGGRIRFHLERDGAEAAVLRFTHEFQGEGESESGWRTRFERMIEKFAGSQGGPRPGSSEPPGQGAPGEPGEPGEPTEPLPGQLT</sequence>
<dbReference type="EMBL" id="CP006259">
    <property type="protein sequence ID" value="AGS71074.1"/>
    <property type="molecule type" value="Genomic_DNA"/>
</dbReference>
<dbReference type="HOGENOM" id="CLU_125500_0_0_11"/>
<proteinExistence type="predicted"/>
<keyword evidence="3" id="KW-1185">Reference proteome</keyword>
<evidence type="ECO:0000313" key="2">
    <source>
        <dbReference type="EMBL" id="AGS71074.1"/>
    </source>
</evidence>
<dbReference type="Proteomes" id="UP000015423">
    <property type="component" value="Chromosome"/>
</dbReference>
<dbReference type="Gene3D" id="3.30.530.20">
    <property type="match status" value="1"/>
</dbReference>
<dbReference type="RefSeq" id="WP_020941529.1">
    <property type="nucleotide sequence ID" value="NC_021985.1"/>
</dbReference>
<dbReference type="STRING" id="1214242.B446_21310"/>
<dbReference type="KEGG" id="sci:B446_21310"/>
<reference evidence="2 3" key="2">
    <citation type="journal article" date="2013" name="J. Biotechnol.">
        <title>Complete genome sequence of the kirromycin producer Streptomyces collinus Tu 365 consisting of a linear chromosome and two linear plasmids.</title>
        <authorList>
            <person name="Ruckert C."/>
            <person name="Szczepanowski R."/>
            <person name="Albersmeier A."/>
            <person name="Goesmann A."/>
            <person name="Iftime D."/>
            <person name="Musiol E.M."/>
            <person name="Blin K."/>
            <person name="Wohlleben W."/>
            <person name="Puhler A."/>
            <person name="Kalinowski J."/>
            <person name="Weber T."/>
        </authorList>
    </citation>
    <scope>NUCLEOTIDE SEQUENCE [LARGE SCALE GENOMIC DNA]</scope>
    <source>
        <strain evidence="3">DSM 40733 / Tue 365</strain>
    </source>
</reference>
<organism evidence="2 3">
    <name type="scientific">Streptomyces collinus (strain DSM 40733 / Tue 365)</name>
    <dbReference type="NCBI Taxonomy" id="1214242"/>
    <lineage>
        <taxon>Bacteria</taxon>
        <taxon>Bacillati</taxon>
        <taxon>Actinomycetota</taxon>
        <taxon>Actinomycetes</taxon>
        <taxon>Kitasatosporales</taxon>
        <taxon>Streptomycetaceae</taxon>
        <taxon>Streptomyces</taxon>
    </lineage>
</organism>
<dbReference type="PATRIC" id="fig|1214242.5.peg.4367"/>
<protein>
    <submittedName>
        <fullName evidence="2">Uncharacterized protein</fullName>
    </submittedName>
</protein>
<feature type="compositionally biased region" description="Low complexity" evidence="1">
    <location>
        <begin position="139"/>
        <end position="152"/>
    </location>
</feature>
<accession>S5V7A1</accession>
<dbReference type="SUPFAM" id="SSF55961">
    <property type="entry name" value="Bet v1-like"/>
    <property type="match status" value="1"/>
</dbReference>
<reference evidence="3" key="1">
    <citation type="submission" date="2012-10" db="EMBL/GenBank/DDBJ databases">
        <title>The complete genome sequence of Streptomyces collinus Tu 365.</title>
        <authorList>
            <person name="Ruckert C."/>
            <person name="Szczepanowski R."/>
            <person name="Goesmann A."/>
            <person name="Pross E.K."/>
            <person name="Musiol E.M."/>
            <person name="Blin K."/>
            <person name="Wohlleben W."/>
            <person name="Puhler A."/>
            <person name="Weber T."/>
            <person name="Kalinowski J."/>
        </authorList>
    </citation>
    <scope>NUCLEOTIDE SEQUENCE [LARGE SCALE GENOMIC DNA]</scope>
    <source>
        <strain evidence="3">DSM 40733 / Tue 365</strain>
    </source>
</reference>
<feature type="region of interest" description="Disordered" evidence="1">
    <location>
        <begin position="128"/>
        <end position="168"/>
    </location>
</feature>
<evidence type="ECO:0000313" key="3">
    <source>
        <dbReference type="Proteomes" id="UP000015423"/>
    </source>
</evidence>
<dbReference type="InterPro" id="IPR023393">
    <property type="entry name" value="START-like_dom_sf"/>
</dbReference>
<dbReference type="AlphaFoldDB" id="S5V7A1"/>
<evidence type="ECO:0000256" key="1">
    <source>
        <dbReference type="SAM" id="MobiDB-lite"/>
    </source>
</evidence>
<gene>
    <name evidence="2" type="ORF">B446_21310</name>
</gene>